<organism evidence="2 3">
    <name type="scientific">Metamycoplasma alkalescens</name>
    <dbReference type="NCBI Taxonomy" id="45363"/>
    <lineage>
        <taxon>Bacteria</taxon>
        <taxon>Bacillati</taxon>
        <taxon>Mycoplasmatota</taxon>
        <taxon>Mycoplasmoidales</taxon>
        <taxon>Metamycoplasmataceae</taxon>
        <taxon>Metamycoplasma</taxon>
    </lineage>
</organism>
<evidence type="ECO:0000313" key="2">
    <source>
        <dbReference type="EMBL" id="SYV90069.1"/>
    </source>
</evidence>
<protein>
    <submittedName>
        <fullName evidence="2">NAD(+)-dependent DNA ligase</fullName>
        <ecNumber evidence="2">6.5.1.2</ecNumber>
    </submittedName>
</protein>
<sequence>MNINPQYQNTIKTNILQDISFVITGTLSKPRSHFEKIILDNGGQVFSSISSNIKYLLAGEKAGSKLQKAKKSNVTIINEDEFNQLIKSI</sequence>
<dbReference type="AlphaFoldDB" id="A0A3B0P095"/>
<dbReference type="EMBL" id="LS991949">
    <property type="protein sequence ID" value="SYV90069.1"/>
    <property type="molecule type" value="Genomic_DNA"/>
</dbReference>
<name>A0A3B0P095_9BACT</name>
<dbReference type="Gene3D" id="3.40.50.10190">
    <property type="entry name" value="BRCT domain"/>
    <property type="match status" value="1"/>
</dbReference>
<dbReference type="GO" id="GO:0003911">
    <property type="term" value="F:DNA ligase (NAD+) activity"/>
    <property type="evidence" value="ECO:0007669"/>
    <property type="project" value="UniProtKB-EC"/>
</dbReference>
<keyword evidence="2" id="KW-0436">Ligase</keyword>
<dbReference type="InterPro" id="IPR001357">
    <property type="entry name" value="BRCT_dom"/>
</dbReference>
<dbReference type="SUPFAM" id="SSF52113">
    <property type="entry name" value="BRCT domain"/>
    <property type="match status" value="1"/>
</dbReference>
<dbReference type="SMART" id="SM00292">
    <property type="entry name" value="BRCT"/>
    <property type="match status" value="1"/>
</dbReference>
<dbReference type="CDD" id="cd17748">
    <property type="entry name" value="BRCT_DNA_ligase_like"/>
    <property type="match status" value="1"/>
</dbReference>
<dbReference type="PROSITE" id="PS50172">
    <property type="entry name" value="BRCT"/>
    <property type="match status" value="1"/>
</dbReference>
<dbReference type="Proteomes" id="UP000259864">
    <property type="component" value="Chromosome 1"/>
</dbReference>
<evidence type="ECO:0000313" key="3">
    <source>
        <dbReference type="Proteomes" id="UP000259864"/>
    </source>
</evidence>
<dbReference type="InterPro" id="IPR036420">
    <property type="entry name" value="BRCT_dom_sf"/>
</dbReference>
<proteinExistence type="predicted"/>
<accession>A0A3B0P095</accession>
<gene>
    <name evidence="2" type="primary">lig_2</name>
    <name evidence="2" type="ORF">NCTC10135_00579</name>
</gene>
<dbReference type="EC" id="6.5.1.2" evidence="2"/>
<dbReference type="Pfam" id="PF00533">
    <property type="entry name" value="BRCT"/>
    <property type="match status" value="1"/>
</dbReference>
<evidence type="ECO:0000259" key="1">
    <source>
        <dbReference type="PROSITE" id="PS50172"/>
    </source>
</evidence>
<dbReference type="KEGG" id="mala:NCTC10135_00579"/>
<reference evidence="3" key="1">
    <citation type="submission" date="2018-06" db="EMBL/GenBank/DDBJ databases">
        <authorList>
            <consortium name="Pathogen Informatics"/>
        </authorList>
    </citation>
    <scope>NUCLEOTIDE SEQUENCE [LARGE SCALE GENOMIC DNA]</scope>
    <source>
        <strain evidence="3">NCTC10135</strain>
    </source>
</reference>
<feature type="domain" description="BRCT" evidence="1">
    <location>
        <begin position="11"/>
        <end position="89"/>
    </location>
</feature>